<proteinExistence type="inferred from homology"/>
<dbReference type="GO" id="GO:0016887">
    <property type="term" value="F:ATP hydrolysis activity"/>
    <property type="evidence" value="ECO:0007669"/>
    <property type="project" value="InterPro"/>
</dbReference>
<dbReference type="InterPro" id="IPR050921">
    <property type="entry name" value="T4SS_GSP_E_ATPase"/>
</dbReference>
<dbReference type="CDD" id="cd01131">
    <property type="entry name" value="PilT"/>
    <property type="match status" value="1"/>
</dbReference>
<evidence type="ECO:0000313" key="3">
    <source>
        <dbReference type="EMBL" id="MBC5717032.1"/>
    </source>
</evidence>
<dbReference type="EMBL" id="JACOPN010000004">
    <property type="protein sequence ID" value="MBC5717032.1"/>
    <property type="molecule type" value="Genomic_DNA"/>
</dbReference>
<dbReference type="InterPro" id="IPR006321">
    <property type="entry name" value="PilT/PilU"/>
</dbReference>
<evidence type="ECO:0000313" key="4">
    <source>
        <dbReference type="Proteomes" id="UP000602260"/>
    </source>
</evidence>
<protein>
    <submittedName>
        <fullName evidence="3">Type IV pilus twitching motility protein PilT</fullName>
    </submittedName>
</protein>
<dbReference type="InterPro" id="IPR001482">
    <property type="entry name" value="T2SS/T4SS_dom"/>
</dbReference>
<dbReference type="InterPro" id="IPR027417">
    <property type="entry name" value="P-loop_NTPase"/>
</dbReference>
<dbReference type="SMART" id="SM00382">
    <property type="entry name" value="AAA"/>
    <property type="match status" value="1"/>
</dbReference>
<feature type="domain" description="Bacterial type II secretion system protein E" evidence="2">
    <location>
        <begin position="192"/>
        <end position="206"/>
    </location>
</feature>
<dbReference type="Gene3D" id="3.30.450.90">
    <property type="match status" value="1"/>
</dbReference>
<gene>
    <name evidence="3" type="ORF">H8S55_06845</name>
</gene>
<dbReference type="Pfam" id="PF00437">
    <property type="entry name" value="T2SSE"/>
    <property type="match status" value="1"/>
</dbReference>
<dbReference type="NCBIfam" id="TIGR01420">
    <property type="entry name" value="pilT_fam"/>
    <property type="match status" value="1"/>
</dbReference>
<evidence type="ECO:0000256" key="1">
    <source>
        <dbReference type="ARBA" id="ARBA00006611"/>
    </source>
</evidence>
<comment type="caution">
    <text evidence="3">The sequence shown here is derived from an EMBL/GenBank/DDBJ whole genome shotgun (WGS) entry which is preliminary data.</text>
</comment>
<dbReference type="Proteomes" id="UP000602260">
    <property type="component" value="Unassembled WGS sequence"/>
</dbReference>
<accession>A0A8J6M4L4</accession>
<evidence type="ECO:0000259" key="2">
    <source>
        <dbReference type="PROSITE" id="PS00662"/>
    </source>
</evidence>
<dbReference type="Gene3D" id="3.40.50.300">
    <property type="entry name" value="P-loop containing nucleotide triphosphate hydrolases"/>
    <property type="match status" value="1"/>
</dbReference>
<dbReference type="AlphaFoldDB" id="A0A8J6M4L4"/>
<name>A0A8J6M4L4_9FIRM</name>
<dbReference type="GO" id="GO:0005524">
    <property type="term" value="F:ATP binding"/>
    <property type="evidence" value="ECO:0007669"/>
    <property type="project" value="InterPro"/>
</dbReference>
<comment type="similarity">
    <text evidence="1">Belongs to the GSP E family.</text>
</comment>
<dbReference type="PROSITE" id="PS00662">
    <property type="entry name" value="T2SP_E"/>
    <property type="match status" value="1"/>
</dbReference>
<dbReference type="SUPFAM" id="SSF52540">
    <property type="entry name" value="P-loop containing nucleoside triphosphate hydrolases"/>
    <property type="match status" value="1"/>
</dbReference>
<dbReference type="PANTHER" id="PTHR30486:SF16">
    <property type="entry name" value="TWITCHING MOTILITY PROTEIN PILT"/>
    <property type="match status" value="1"/>
</dbReference>
<dbReference type="InterPro" id="IPR003593">
    <property type="entry name" value="AAA+_ATPase"/>
</dbReference>
<organism evidence="3 4">
    <name type="scientific">Flintibacter faecis</name>
    <dbReference type="NCBI Taxonomy" id="2763047"/>
    <lineage>
        <taxon>Bacteria</taxon>
        <taxon>Bacillati</taxon>
        <taxon>Bacillota</taxon>
        <taxon>Clostridia</taxon>
        <taxon>Eubacteriales</taxon>
        <taxon>Flintibacter</taxon>
    </lineage>
</organism>
<keyword evidence="4" id="KW-1185">Reference proteome</keyword>
<dbReference type="PANTHER" id="PTHR30486">
    <property type="entry name" value="TWITCHING MOTILITY PROTEIN PILT"/>
    <property type="match status" value="1"/>
</dbReference>
<sequence length="354" mass="38620">MNVEEIVRQAHQLGASDVHLIKGLPPYFRVVGRLVPQRESRPLTKDDCDQAAAQLAGCQLEQLKAVGEVDLARTMVGRRVRVNLFRQQGSFSAAIRLLADEIPALEKLDLPPKVLELTDLHQGLVLVTGETGSGKSTTLAAMIDKINHTRAAHVLTLEDPVEYQYAPDRCIFNQREIGRDTASFASALRAALREDPDIILVGEMRDRETIETAMTAAETGHLVLGTLHTNSAVDTIDRIVDAFPADRQQQIRVQLSMTLQAVLSQQLLPTTLGTGRTAACELLVVTAAVRNQIREGKTPQIAGTMAVSAQEGSVTMDASVLRLYQRGRISAQVAAQAARDKDFVKKHLPQSMGL</sequence>
<reference evidence="3" key="1">
    <citation type="submission" date="2020-08" db="EMBL/GenBank/DDBJ databases">
        <title>Genome public.</title>
        <authorList>
            <person name="Liu C."/>
            <person name="Sun Q."/>
        </authorList>
    </citation>
    <scope>NUCLEOTIDE SEQUENCE</scope>
    <source>
        <strain evidence="3">BX5</strain>
    </source>
</reference>